<accession>A0A2A3MH45</accession>
<keyword evidence="2" id="KW-1185">Reference proteome</keyword>
<name>A0A2A3MH45_9PSED</name>
<reference evidence="1 2" key="1">
    <citation type="submission" date="2017-09" db="EMBL/GenBank/DDBJ databases">
        <title>Pseudomonas abyssi sp. nov. isolated from Abyssopelagic Water.</title>
        <authorList>
            <person name="Wei Y."/>
        </authorList>
    </citation>
    <scope>NUCLEOTIDE SEQUENCE [LARGE SCALE GENOMIC DNA]</scope>
    <source>
        <strain evidence="1 2">MT5</strain>
    </source>
</reference>
<protein>
    <submittedName>
        <fullName evidence="1">Uncharacterized protein</fullName>
    </submittedName>
</protein>
<comment type="caution">
    <text evidence="1">The sequence shown here is derived from an EMBL/GenBank/DDBJ whole genome shotgun (WGS) entry which is preliminary data.</text>
</comment>
<organism evidence="1 2">
    <name type="scientific">Pseudomonas abyssi</name>
    <dbReference type="NCBI Taxonomy" id="170540"/>
    <lineage>
        <taxon>Bacteria</taxon>
        <taxon>Pseudomonadati</taxon>
        <taxon>Pseudomonadota</taxon>
        <taxon>Gammaproteobacteria</taxon>
        <taxon>Pseudomonadales</taxon>
        <taxon>Pseudomonadaceae</taxon>
        <taxon>Pseudomonas</taxon>
    </lineage>
</organism>
<dbReference type="EMBL" id="NTMR01000013">
    <property type="protein sequence ID" value="PBK03985.1"/>
    <property type="molecule type" value="Genomic_DNA"/>
</dbReference>
<evidence type="ECO:0000313" key="2">
    <source>
        <dbReference type="Proteomes" id="UP000242313"/>
    </source>
</evidence>
<proteinExistence type="predicted"/>
<evidence type="ECO:0000313" key="1">
    <source>
        <dbReference type="EMBL" id="PBK03985.1"/>
    </source>
</evidence>
<gene>
    <name evidence="1" type="ORF">CNQ84_11565</name>
</gene>
<dbReference type="Proteomes" id="UP000242313">
    <property type="component" value="Unassembled WGS sequence"/>
</dbReference>
<sequence>MQNLTHQPPHPPQAPRCAATLREHLSSLPALQHTASNHPMLQDWLQHMLTEAAARNQVMLSWYASRADGYLLGMSFNSKRGVTGELLELGQLCRRLSAEAGQ</sequence>
<dbReference type="AlphaFoldDB" id="A0A2A3MH45"/>
<dbReference type="RefSeq" id="WP_096005025.1">
    <property type="nucleotide sequence ID" value="NZ_NTMR01000013.1"/>
</dbReference>